<dbReference type="InterPro" id="IPR000477">
    <property type="entry name" value="RT_dom"/>
</dbReference>
<dbReference type="SUPFAM" id="SSF56672">
    <property type="entry name" value="DNA/RNA polymerases"/>
    <property type="match status" value="1"/>
</dbReference>
<dbReference type="PANTHER" id="PTHR21301:SF10">
    <property type="entry name" value="REVERSE TRANSCRIPTASE DOMAIN-CONTAINING PROTEIN"/>
    <property type="match status" value="1"/>
</dbReference>
<protein>
    <recommendedName>
        <fullName evidence="1">Reverse transcriptase domain-containing protein</fullName>
    </recommendedName>
</protein>
<reference evidence="2 3" key="1">
    <citation type="journal article" date="2018" name="Cell">
        <title>The Chara Genome: Secondary Complexity and Implications for Plant Terrestrialization.</title>
        <authorList>
            <person name="Nishiyama T."/>
            <person name="Sakayama H."/>
            <person name="Vries J.D."/>
            <person name="Buschmann H."/>
            <person name="Saint-Marcoux D."/>
            <person name="Ullrich K.K."/>
            <person name="Haas F.B."/>
            <person name="Vanderstraeten L."/>
            <person name="Becker D."/>
            <person name="Lang D."/>
            <person name="Vosolsobe S."/>
            <person name="Rombauts S."/>
            <person name="Wilhelmsson P.K.I."/>
            <person name="Janitza P."/>
            <person name="Kern R."/>
            <person name="Heyl A."/>
            <person name="Rumpler F."/>
            <person name="Villalobos L.I.A.C."/>
            <person name="Clay J.M."/>
            <person name="Skokan R."/>
            <person name="Toyoda A."/>
            <person name="Suzuki Y."/>
            <person name="Kagoshima H."/>
            <person name="Schijlen E."/>
            <person name="Tajeshwar N."/>
            <person name="Catarino B."/>
            <person name="Hetherington A.J."/>
            <person name="Saltykova A."/>
            <person name="Bonnot C."/>
            <person name="Breuninger H."/>
            <person name="Symeonidi A."/>
            <person name="Radhakrishnan G.V."/>
            <person name="Van Nieuwerburgh F."/>
            <person name="Deforce D."/>
            <person name="Chang C."/>
            <person name="Karol K.G."/>
            <person name="Hedrich R."/>
            <person name="Ulvskov P."/>
            <person name="Glockner G."/>
            <person name="Delwiche C.F."/>
            <person name="Petrasek J."/>
            <person name="Van de Peer Y."/>
            <person name="Friml J."/>
            <person name="Beilby M."/>
            <person name="Dolan L."/>
            <person name="Kohara Y."/>
            <person name="Sugano S."/>
            <person name="Fujiyama A."/>
            <person name="Delaux P.-M."/>
            <person name="Quint M."/>
            <person name="TheiBen G."/>
            <person name="Hagemann M."/>
            <person name="Harholt J."/>
            <person name="Dunand C."/>
            <person name="Zachgo S."/>
            <person name="Langdale J."/>
            <person name="Maumus F."/>
            <person name="Straeten D.V.D."/>
            <person name="Gould S.B."/>
            <person name="Rensing S.A."/>
        </authorList>
    </citation>
    <scope>NUCLEOTIDE SEQUENCE [LARGE SCALE GENOMIC DNA]</scope>
    <source>
        <strain evidence="2 3">S276</strain>
    </source>
</reference>
<keyword evidence="3" id="KW-1185">Reference proteome</keyword>
<sequence>MCPATYFNAMMSTFVCNPGYRIVSYSEAQVLKEVREDAQLRGIQKTVNWDAKGTFGAAYVIPKQKDLGRFRPICPSFKEPMVRTARMMSKALKPMVRTARMMSKALKPMVRTARMMSKALNFLLYNLPKSWHFNLRAVSDLTAQIERINSRLSKLPGEREVNSYSFDIKEMFCKLPHDVILQAVDWIIDHHMSKGHESVRVNTRGKGAAFGVTTGSDHWKRLNLEEVKSFVQLEIEHTYFCGTGVLLRQVVGVPMGKSMSPPIACIMCAYSEYQLTCTLGQACRFFGALRLIDDVLLIISSRDERTRALIFEALSNCHPEGLVLKRTDDGSGTLEFLGCQIRTRQTYPYVGCMQLSQNDDSIWTQDKLLIQNDQSFHSWGSKKHKSAVIGSLLHRINQNTSIRSEIPGRVLGLQQELVKKDFPVKFVNRVFHRFGSRRDGLWRRTIEFVCDKQ</sequence>
<proteinExistence type="predicted"/>
<organism evidence="2 3">
    <name type="scientific">Chara braunii</name>
    <name type="common">Braun's stonewort</name>
    <dbReference type="NCBI Taxonomy" id="69332"/>
    <lineage>
        <taxon>Eukaryota</taxon>
        <taxon>Viridiplantae</taxon>
        <taxon>Streptophyta</taxon>
        <taxon>Charophyceae</taxon>
        <taxon>Charales</taxon>
        <taxon>Characeae</taxon>
        <taxon>Chara</taxon>
    </lineage>
</organism>
<dbReference type="AlphaFoldDB" id="A0A388KRU7"/>
<dbReference type="EMBL" id="BFEA01000172">
    <property type="protein sequence ID" value="GBG72790.1"/>
    <property type="molecule type" value="Genomic_DNA"/>
</dbReference>
<feature type="domain" description="Reverse transcriptase" evidence="1">
    <location>
        <begin position="42"/>
        <end position="354"/>
    </location>
</feature>
<comment type="caution">
    <text evidence="2">The sequence shown here is derived from an EMBL/GenBank/DDBJ whole genome shotgun (WGS) entry which is preliminary data.</text>
</comment>
<name>A0A388KRU7_CHABU</name>
<evidence type="ECO:0000313" key="3">
    <source>
        <dbReference type="Proteomes" id="UP000265515"/>
    </source>
</evidence>
<dbReference type="Gramene" id="GBG72790">
    <property type="protein sequence ID" value="GBG72790"/>
    <property type="gene ID" value="CBR_g12358"/>
</dbReference>
<dbReference type="Proteomes" id="UP000265515">
    <property type="component" value="Unassembled WGS sequence"/>
</dbReference>
<dbReference type="PROSITE" id="PS50878">
    <property type="entry name" value="RT_POL"/>
    <property type="match status" value="1"/>
</dbReference>
<accession>A0A388KRU7</accession>
<evidence type="ECO:0000313" key="2">
    <source>
        <dbReference type="EMBL" id="GBG72790.1"/>
    </source>
</evidence>
<dbReference type="InterPro" id="IPR043502">
    <property type="entry name" value="DNA/RNA_pol_sf"/>
</dbReference>
<gene>
    <name evidence="2" type="ORF">CBR_g12358</name>
</gene>
<evidence type="ECO:0000259" key="1">
    <source>
        <dbReference type="PROSITE" id="PS50878"/>
    </source>
</evidence>
<dbReference type="PANTHER" id="PTHR21301">
    <property type="entry name" value="REVERSE TRANSCRIPTASE"/>
    <property type="match status" value="1"/>
</dbReference>